<feature type="transmembrane region" description="Helical" evidence="1">
    <location>
        <begin position="5"/>
        <end position="22"/>
    </location>
</feature>
<dbReference type="EMBL" id="JAACYA010000001">
    <property type="protein sequence ID" value="MBK3332335.1"/>
    <property type="molecule type" value="Genomic_DNA"/>
</dbReference>
<comment type="caution">
    <text evidence="2">The sequence shown here is derived from an EMBL/GenBank/DDBJ whole genome shotgun (WGS) entry which is preliminary data.</text>
</comment>
<dbReference type="InterPro" id="IPR011990">
    <property type="entry name" value="TPR-like_helical_dom_sf"/>
</dbReference>
<organism evidence="2 3">
    <name type="scientific">Persephonella atlantica</name>
    <dbReference type="NCBI Taxonomy" id="2699429"/>
    <lineage>
        <taxon>Bacteria</taxon>
        <taxon>Pseudomonadati</taxon>
        <taxon>Aquificota</taxon>
        <taxon>Aquificia</taxon>
        <taxon>Aquificales</taxon>
        <taxon>Hydrogenothermaceae</taxon>
        <taxon>Persephonella</taxon>
    </lineage>
</organism>
<sequence length="327" mass="38107">MEIKLTGISALLEVTAVFFLSMGFYESIILFLILHGIATVLLSSVVWIFIPGRYKKPLLQSFIAINVVLYVTPVLSYLALFVFIIILRKQKKLPVIPLETVPVFGLIDENIQTHRRRFGESSVREFVLKRDIPKNLRLRAFLFLTEMASPESVKLLKNGLQDPDDEIRLLSFSVLDRIEKKISEEIHRNLEKLSYVKDKNKIAGIYAELARLYWENVYMGVADAEIVDFYLEQSKKYAEKAYRVIKEDPYLDLLLGRIYLIKGNTEKASYHLSKALNSGIPEFKVAPYLAELYFRTGRFTEIKKLIKAHRYLKYDPFFYPVFLLWEE</sequence>
<accession>A0ABS1GHD3</accession>
<keyword evidence="3" id="KW-1185">Reference proteome</keyword>
<dbReference type="Proteomes" id="UP000772812">
    <property type="component" value="Unassembled WGS sequence"/>
</dbReference>
<dbReference type="Gene3D" id="1.25.40.10">
    <property type="entry name" value="Tetratricopeptide repeat domain"/>
    <property type="match status" value="1"/>
</dbReference>
<keyword evidence="1" id="KW-0812">Transmembrane</keyword>
<dbReference type="RefSeq" id="WP_200673713.1">
    <property type="nucleotide sequence ID" value="NZ_JAACYA010000001.1"/>
</dbReference>
<keyword evidence="1" id="KW-0472">Membrane</keyword>
<protein>
    <submittedName>
        <fullName evidence="2">Uncharacterized protein</fullName>
    </submittedName>
</protein>
<evidence type="ECO:0000313" key="2">
    <source>
        <dbReference type="EMBL" id="MBK3332335.1"/>
    </source>
</evidence>
<gene>
    <name evidence="2" type="ORF">GWK41_04545</name>
</gene>
<feature type="transmembrane region" description="Helical" evidence="1">
    <location>
        <begin position="28"/>
        <end position="50"/>
    </location>
</feature>
<reference evidence="2 3" key="1">
    <citation type="journal article" date="2021" name="Syst. Appl. Microbiol.">
        <title>Persephonella atlantica sp. nov.: How to adapt to physico-chemical gradients in high temperature hydrothermal habitats.</title>
        <authorList>
            <person name="Francois D.X."/>
            <person name="Godfroy A."/>
            <person name="Mathien C."/>
            <person name="Aube J."/>
            <person name="Cathalot C."/>
            <person name="Lesongeur F."/>
            <person name="L'Haridon S."/>
            <person name="Philippon X."/>
            <person name="Roussel E.G."/>
        </authorList>
    </citation>
    <scope>NUCLEOTIDE SEQUENCE [LARGE SCALE GENOMIC DNA]</scope>
    <source>
        <strain evidence="2 3">MO1340</strain>
    </source>
</reference>
<dbReference type="SUPFAM" id="SSF48452">
    <property type="entry name" value="TPR-like"/>
    <property type="match status" value="1"/>
</dbReference>
<evidence type="ECO:0000313" key="3">
    <source>
        <dbReference type="Proteomes" id="UP000772812"/>
    </source>
</evidence>
<feature type="transmembrane region" description="Helical" evidence="1">
    <location>
        <begin position="62"/>
        <end position="87"/>
    </location>
</feature>
<name>A0ABS1GHD3_9AQUI</name>
<proteinExistence type="predicted"/>
<evidence type="ECO:0000256" key="1">
    <source>
        <dbReference type="SAM" id="Phobius"/>
    </source>
</evidence>
<keyword evidence="1" id="KW-1133">Transmembrane helix</keyword>